<dbReference type="Gene3D" id="1.10.110.10">
    <property type="entry name" value="Plant lipid-transfer and hydrophobic proteins"/>
    <property type="match status" value="1"/>
</dbReference>
<organism evidence="7 8">
    <name type="scientific">Coffea arabica</name>
    <name type="common">Arabian coffee</name>
    <dbReference type="NCBI Taxonomy" id="13443"/>
    <lineage>
        <taxon>Eukaryota</taxon>
        <taxon>Viridiplantae</taxon>
        <taxon>Streptophyta</taxon>
        <taxon>Embryophyta</taxon>
        <taxon>Tracheophyta</taxon>
        <taxon>Spermatophyta</taxon>
        <taxon>Magnoliopsida</taxon>
        <taxon>eudicotyledons</taxon>
        <taxon>Gunneridae</taxon>
        <taxon>Pentapetalae</taxon>
        <taxon>asterids</taxon>
        <taxon>lamiids</taxon>
        <taxon>Gentianales</taxon>
        <taxon>Rubiaceae</taxon>
        <taxon>Ixoroideae</taxon>
        <taxon>Gardenieae complex</taxon>
        <taxon>Bertiereae - Coffeeae clade</taxon>
        <taxon>Coffeeae</taxon>
        <taxon>Coffea</taxon>
    </lineage>
</organism>
<dbReference type="RefSeq" id="XP_027126354.2">
    <property type="nucleotide sequence ID" value="XM_027270553.2"/>
</dbReference>
<sequence>MASSAMVKVLCVGLMGLALLAPQGDAAIPCTTVYNTLYPCVNYVMGTGPLGADCCNGIKTLYGEANTTPDRQSVCTCLKSIASNAGGSSTTLGKARSLPQQCGVNLPYEISPTIDCSK</sequence>
<comment type="function">
    <text evidence="4">Plant non-specific lipid-transfer proteins transfer phospholipids as well as galactolipids across membranes. May play a role in wax or cutin deposition in the cell walls of expanding epidermal cells and certain secretory tissues.</text>
</comment>
<evidence type="ECO:0000313" key="7">
    <source>
        <dbReference type="Proteomes" id="UP001652660"/>
    </source>
</evidence>
<evidence type="ECO:0000256" key="2">
    <source>
        <dbReference type="ARBA" id="ARBA00022448"/>
    </source>
</evidence>
<dbReference type="InterPro" id="IPR000528">
    <property type="entry name" value="Plant_nsLTP"/>
</dbReference>
<dbReference type="GO" id="GO:0006869">
    <property type="term" value="P:lipid transport"/>
    <property type="evidence" value="ECO:0007669"/>
    <property type="project" value="InterPro"/>
</dbReference>
<dbReference type="SUPFAM" id="SSF47699">
    <property type="entry name" value="Bifunctional inhibitor/lipid-transfer protein/seed storage 2S albumin"/>
    <property type="match status" value="1"/>
</dbReference>
<feature type="signal peptide" evidence="5">
    <location>
        <begin position="1"/>
        <end position="26"/>
    </location>
</feature>
<name>A0A6P6XGM9_COFAR</name>
<evidence type="ECO:0000256" key="4">
    <source>
        <dbReference type="RuleBase" id="RU000628"/>
    </source>
</evidence>
<evidence type="ECO:0000256" key="5">
    <source>
        <dbReference type="SAM" id="SignalP"/>
    </source>
</evidence>
<dbReference type="PRINTS" id="PR00382">
    <property type="entry name" value="LIPIDTRNSFER"/>
</dbReference>
<gene>
    <name evidence="8" type="primary">LOC113742662</name>
</gene>
<dbReference type="Pfam" id="PF00234">
    <property type="entry name" value="Tryp_alpha_amyl"/>
    <property type="match status" value="1"/>
</dbReference>
<keyword evidence="7" id="KW-1185">Reference proteome</keyword>
<comment type="similarity">
    <text evidence="1 4">Belongs to the plant LTP family.</text>
</comment>
<evidence type="ECO:0000256" key="3">
    <source>
        <dbReference type="ARBA" id="ARBA00023121"/>
    </source>
</evidence>
<dbReference type="CDD" id="cd01960">
    <property type="entry name" value="nsLTP1"/>
    <property type="match status" value="1"/>
</dbReference>
<dbReference type="PANTHER" id="PTHR33076">
    <property type="entry name" value="NON-SPECIFIC LIPID-TRANSFER PROTEIN 2-RELATED"/>
    <property type="match status" value="1"/>
</dbReference>
<evidence type="ECO:0000256" key="1">
    <source>
        <dbReference type="ARBA" id="ARBA00009748"/>
    </source>
</evidence>
<reference evidence="8" key="2">
    <citation type="submission" date="2025-08" db="UniProtKB">
        <authorList>
            <consortium name="RefSeq"/>
        </authorList>
    </citation>
    <scope>IDENTIFICATION</scope>
    <source>
        <tissue evidence="8">Leaves</tissue>
    </source>
</reference>
<keyword evidence="3 4" id="KW-0446">Lipid-binding</keyword>
<keyword evidence="2 4" id="KW-0813">Transport</keyword>
<dbReference type="InterPro" id="IPR036312">
    <property type="entry name" value="Bifun_inhib/LTP/seed_sf"/>
</dbReference>
<feature type="chain" id="PRO_5047240907" description="Non-specific lipid-transfer protein" evidence="5">
    <location>
        <begin position="27"/>
        <end position="118"/>
    </location>
</feature>
<feature type="domain" description="Bifunctional inhibitor/plant lipid transfer protein/seed storage helical" evidence="6">
    <location>
        <begin position="30"/>
        <end position="116"/>
    </location>
</feature>
<keyword evidence="5" id="KW-0732">Signal</keyword>
<dbReference type="AlphaFoldDB" id="A0A6P6XGM9"/>
<evidence type="ECO:0000313" key="8">
    <source>
        <dbReference type="RefSeq" id="XP_027126354.2"/>
    </source>
</evidence>
<dbReference type="GO" id="GO:0008289">
    <property type="term" value="F:lipid binding"/>
    <property type="evidence" value="ECO:0007669"/>
    <property type="project" value="UniProtKB-KW"/>
</dbReference>
<dbReference type="OrthoDB" id="1890443at2759"/>
<evidence type="ECO:0000259" key="6">
    <source>
        <dbReference type="SMART" id="SM00499"/>
    </source>
</evidence>
<dbReference type="InterPro" id="IPR016140">
    <property type="entry name" value="Bifunc_inhib/LTP/seed_store"/>
</dbReference>
<dbReference type="Proteomes" id="UP001652660">
    <property type="component" value="Chromosome 4e"/>
</dbReference>
<accession>A0A6P6XGM9</accession>
<proteinExistence type="inferred from homology"/>
<protein>
    <recommendedName>
        <fullName evidence="4">Non-specific lipid-transfer protein</fullName>
    </recommendedName>
</protein>
<reference evidence="7" key="1">
    <citation type="journal article" date="2025" name="Foods">
        <title>Unveiling the Microbial Signatures of Arabica Coffee Cherries: Insights into Ripeness Specific Diversity, Functional Traits, and Implications for Quality and Safety.</title>
        <authorList>
            <consortium name="RefSeq"/>
            <person name="Tenea G.N."/>
            <person name="Cifuentes V."/>
            <person name="Reyes P."/>
            <person name="Cevallos-Vallejos M."/>
        </authorList>
    </citation>
    <scope>NUCLEOTIDE SEQUENCE [LARGE SCALE GENOMIC DNA]</scope>
</reference>
<dbReference type="GeneID" id="113742662"/>
<dbReference type="SMART" id="SM00499">
    <property type="entry name" value="AAI"/>
    <property type="match status" value="1"/>
</dbReference>